<dbReference type="PROSITE" id="PS51352">
    <property type="entry name" value="THIOREDOXIN_2"/>
    <property type="match status" value="1"/>
</dbReference>
<dbReference type="CDD" id="cd02966">
    <property type="entry name" value="TlpA_like_family"/>
    <property type="match status" value="1"/>
</dbReference>
<dbReference type="InterPro" id="IPR050553">
    <property type="entry name" value="Thioredoxin_ResA/DsbE_sf"/>
</dbReference>
<evidence type="ECO:0000256" key="4">
    <source>
        <dbReference type="ARBA" id="ARBA00023284"/>
    </source>
</evidence>
<comment type="caution">
    <text evidence="6">The sequence shown here is derived from an EMBL/GenBank/DDBJ whole genome shotgun (WGS) entry which is preliminary data.</text>
</comment>
<dbReference type="Pfam" id="PF08534">
    <property type="entry name" value="Redoxin"/>
    <property type="match status" value="1"/>
</dbReference>
<gene>
    <name evidence="6" type="ORF">FBD94_22865</name>
</gene>
<dbReference type="EMBL" id="SWDX01000012">
    <property type="protein sequence ID" value="TKC56559.1"/>
    <property type="molecule type" value="Genomic_DNA"/>
</dbReference>
<feature type="domain" description="Thioredoxin" evidence="5">
    <location>
        <begin position="312"/>
        <end position="461"/>
    </location>
</feature>
<dbReference type="AlphaFoldDB" id="A0A4U1G131"/>
<sequence length="461" mass="53856">MKNILSQFVFINILLCVLMDVNVFGQIRYKEDVISIENVSENKLYLNYTDLVSDFISISILPKETKKIYSKLPLILYSSLGNKEPLFVYNQCSFKLSTNKENNFVVTGTSIERRHELHSLKKINSSNLNQSKKTLVNTEKIASLINIAERDSVLSTIYKIESKYFIDYCHKYSLSDSLRNFGDKYLFYRLLKEKAGFLLSKSFMENKIPLPYRDSLINLKKYLDCGQCLNIETYRQFALNYLFYLEKVPLEGDIYDIIKNEFKGETKDFLLFSLLKGYANRKLESFNFNYRSFIADCRNDDYKKYITNLYEFNNLKQNSKNELLGADGSVLSLSDLYKKYPKKIFYIDFLASWCNPCIDEIPYSLVLAKKFVKSDVVFLYFSLDKNKNAWENTVSRMKLNRENCYLVIKDFDASISKQFKVTAIPHYILIGKDGKLINSNAPRPSEKKLSILLNKLTQLEQ</sequence>
<dbReference type="GO" id="GO:0017004">
    <property type="term" value="P:cytochrome complex assembly"/>
    <property type="evidence" value="ECO:0007669"/>
    <property type="project" value="UniProtKB-KW"/>
</dbReference>
<dbReference type="Proteomes" id="UP000309594">
    <property type="component" value="Unassembled WGS sequence"/>
</dbReference>
<name>A0A4U1G131_9SPHI</name>
<dbReference type="RefSeq" id="WP_136881935.1">
    <property type="nucleotide sequence ID" value="NZ_SWDX01000012.1"/>
</dbReference>
<dbReference type="PANTHER" id="PTHR42852:SF6">
    <property type="entry name" value="THIOL:DISULFIDE INTERCHANGE PROTEIN DSBE"/>
    <property type="match status" value="1"/>
</dbReference>
<comment type="subcellular location">
    <subcellularLocation>
        <location evidence="1">Cell envelope</location>
    </subcellularLocation>
</comment>
<dbReference type="InterPro" id="IPR013766">
    <property type="entry name" value="Thioredoxin_domain"/>
</dbReference>
<protein>
    <submittedName>
        <fullName evidence="6">TlpA family protein disulfide reductase</fullName>
    </submittedName>
</protein>
<dbReference type="InterPro" id="IPR036249">
    <property type="entry name" value="Thioredoxin-like_sf"/>
</dbReference>
<evidence type="ECO:0000256" key="1">
    <source>
        <dbReference type="ARBA" id="ARBA00004196"/>
    </source>
</evidence>
<accession>A0A4U1G131</accession>
<keyword evidence="4" id="KW-0676">Redox-active center</keyword>
<dbReference type="PANTHER" id="PTHR42852">
    <property type="entry name" value="THIOL:DISULFIDE INTERCHANGE PROTEIN DSBE"/>
    <property type="match status" value="1"/>
</dbReference>
<dbReference type="InterPro" id="IPR013740">
    <property type="entry name" value="Redoxin"/>
</dbReference>
<evidence type="ECO:0000313" key="7">
    <source>
        <dbReference type="Proteomes" id="UP000309594"/>
    </source>
</evidence>
<evidence type="ECO:0000313" key="6">
    <source>
        <dbReference type="EMBL" id="TKC56559.1"/>
    </source>
</evidence>
<evidence type="ECO:0000256" key="3">
    <source>
        <dbReference type="ARBA" id="ARBA00023157"/>
    </source>
</evidence>
<keyword evidence="3" id="KW-1015">Disulfide bond</keyword>
<keyword evidence="2" id="KW-0201">Cytochrome c-type biogenesis</keyword>
<proteinExistence type="predicted"/>
<evidence type="ECO:0000256" key="2">
    <source>
        <dbReference type="ARBA" id="ARBA00022748"/>
    </source>
</evidence>
<dbReference type="GO" id="GO:0030313">
    <property type="term" value="C:cell envelope"/>
    <property type="evidence" value="ECO:0007669"/>
    <property type="project" value="UniProtKB-SubCell"/>
</dbReference>
<dbReference type="SUPFAM" id="SSF52833">
    <property type="entry name" value="Thioredoxin-like"/>
    <property type="match status" value="1"/>
</dbReference>
<dbReference type="Gene3D" id="3.40.30.10">
    <property type="entry name" value="Glutaredoxin"/>
    <property type="match status" value="1"/>
</dbReference>
<reference evidence="6 7" key="1">
    <citation type="submission" date="2019-04" db="EMBL/GenBank/DDBJ databases">
        <title>Pedobacter sp. RP-1-16 sp. nov., isolated from Arctic soil.</title>
        <authorList>
            <person name="Dahal R.H."/>
            <person name="Kim D.-U."/>
        </authorList>
    </citation>
    <scope>NUCLEOTIDE SEQUENCE [LARGE SCALE GENOMIC DNA]</scope>
    <source>
        <strain evidence="6 7">RP-1-16</strain>
    </source>
</reference>
<evidence type="ECO:0000259" key="5">
    <source>
        <dbReference type="PROSITE" id="PS51352"/>
    </source>
</evidence>
<organism evidence="6 7">
    <name type="scientific">Pedobacter hiemivivus</name>
    <dbReference type="NCBI Taxonomy" id="2530454"/>
    <lineage>
        <taxon>Bacteria</taxon>
        <taxon>Pseudomonadati</taxon>
        <taxon>Bacteroidota</taxon>
        <taxon>Sphingobacteriia</taxon>
        <taxon>Sphingobacteriales</taxon>
        <taxon>Sphingobacteriaceae</taxon>
        <taxon>Pedobacter</taxon>
    </lineage>
</organism>